<reference evidence="3" key="1">
    <citation type="submission" date="2023-06" db="EMBL/GenBank/DDBJ databases">
        <authorList>
            <person name="Jiang Y."/>
            <person name="Liu Q."/>
        </authorList>
    </citation>
    <scope>NUCLEOTIDE SEQUENCE</scope>
    <source>
        <strain evidence="3">CGMCC 1.12090</strain>
    </source>
</reference>
<dbReference type="Gene3D" id="3.90.320.10">
    <property type="match status" value="1"/>
</dbReference>
<dbReference type="InterPro" id="IPR019080">
    <property type="entry name" value="YqaJ_viral_recombinase"/>
</dbReference>
<proteinExistence type="predicted"/>
<evidence type="ECO:0000259" key="2">
    <source>
        <dbReference type="Pfam" id="PF09588"/>
    </source>
</evidence>
<dbReference type="SUPFAM" id="SSF52980">
    <property type="entry name" value="Restriction endonuclease-like"/>
    <property type="match status" value="1"/>
</dbReference>
<evidence type="ECO:0000313" key="4">
    <source>
        <dbReference type="Proteomes" id="UP001169027"/>
    </source>
</evidence>
<evidence type="ECO:0000256" key="1">
    <source>
        <dbReference type="SAM" id="Coils"/>
    </source>
</evidence>
<evidence type="ECO:0000313" key="3">
    <source>
        <dbReference type="EMBL" id="MDO1536991.1"/>
    </source>
</evidence>
<comment type="caution">
    <text evidence="3">The sequence shown here is derived from an EMBL/GenBank/DDBJ whole genome shotgun (WGS) entry which is preliminary data.</text>
</comment>
<gene>
    <name evidence="3" type="ORF">Q2T77_32470</name>
</gene>
<dbReference type="Pfam" id="PF09588">
    <property type="entry name" value="YqaJ"/>
    <property type="match status" value="1"/>
</dbReference>
<feature type="coiled-coil region" evidence="1">
    <location>
        <begin position="414"/>
        <end position="457"/>
    </location>
</feature>
<dbReference type="Proteomes" id="UP001169027">
    <property type="component" value="Unassembled WGS sequence"/>
</dbReference>
<keyword evidence="4" id="KW-1185">Reference proteome</keyword>
<protein>
    <submittedName>
        <fullName evidence="3">YqaJ viral recombinase family protein</fullName>
    </submittedName>
</protein>
<dbReference type="InterPro" id="IPR011604">
    <property type="entry name" value="PDDEXK-like_dom_sf"/>
</dbReference>
<dbReference type="RefSeq" id="WP_301815219.1">
    <property type="nucleotide sequence ID" value="NZ_JAUJZH010000034.1"/>
</dbReference>
<sequence>MKQQHDLLPGSDAWHQFRFEHDGASEAAAMLGVSRKVKRNELLRMKKTGIAKVFSDWVQENVLDYGHEVEALARPIIEEIFGVELYPATYSNGRISVSTDGIDVGEKLVMEHKQWNEALATRVRAGSVPLEHMPQCMQALMVTEADELVFVVSDGTRKNMVWCIVKPDPEWFERLRAGWAQFHKDLADYVPTEPVVEAIGRTPETLPALRIEVTGAVTASNLAQYREHALAVFAAINRDLKTDQDFANAAKTVQWCGDVESRLKAAKEHALSQTESIDQLFKTIDDITAEARKTRLELDKLVEARKIARKGEIVAGGVKALRDHVEALQQRTEGVMPYPSVDFGAAIKGLRTFDSMQNAVDTALANAKIAASATADRIQANLTTLREQAADLAFLFPDTQVIVQKAPDDLATLVKARIAEHKEKERAKEEAQRERIRKEEAAKAERKAREAVEAEDALIASLWSNARRIEGDSVQYIQKAIGMFESGAKDFENDPRPRVTAAVAEARAEMKAKLVAAQERDEAAAAAKPVEPAPVAAAPAAAPAATPAPAVIKMPARAAAAPAPATPPSLSLGQIGTRLGFALTADFVKTLGFEPAAKQRGAVLFHESQFPHLLAALIGHIEAVQSREAA</sequence>
<feature type="domain" description="YqaJ viral recombinase" evidence="2">
    <location>
        <begin position="14"/>
        <end position="145"/>
    </location>
</feature>
<accession>A0ABT8SHJ4</accession>
<dbReference type="EMBL" id="JAUKVY010000034">
    <property type="protein sequence ID" value="MDO1536991.1"/>
    <property type="molecule type" value="Genomic_DNA"/>
</dbReference>
<name>A0ABT8SHJ4_9BURK</name>
<dbReference type="InterPro" id="IPR011335">
    <property type="entry name" value="Restrct_endonuc-II-like"/>
</dbReference>
<organism evidence="3 4">
    <name type="scientific">Variovorax ginsengisoli</name>
    <dbReference type="NCBI Taxonomy" id="363844"/>
    <lineage>
        <taxon>Bacteria</taxon>
        <taxon>Pseudomonadati</taxon>
        <taxon>Pseudomonadota</taxon>
        <taxon>Betaproteobacteria</taxon>
        <taxon>Burkholderiales</taxon>
        <taxon>Comamonadaceae</taxon>
        <taxon>Variovorax</taxon>
    </lineage>
</organism>
<keyword evidence="1" id="KW-0175">Coiled coil</keyword>